<accession>A0A3N4GDE3</accession>
<dbReference type="Pfam" id="PF13263">
    <property type="entry name" value="PHP_C"/>
    <property type="match status" value="1"/>
</dbReference>
<keyword evidence="3" id="KW-1185">Reference proteome</keyword>
<protein>
    <submittedName>
        <fullName evidence="2">PHP domain-containing protein</fullName>
    </submittedName>
</protein>
<reference evidence="2 3" key="1">
    <citation type="submission" date="2018-11" db="EMBL/GenBank/DDBJ databases">
        <title>Aerococcus sp. SJQ22, whole genome shotgun sequence.</title>
        <authorList>
            <person name="Sun L."/>
            <person name="Gao X."/>
            <person name="Chen W."/>
            <person name="Huang K."/>
        </authorList>
    </citation>
    <scope>NUCLEOTIDE SEQUENCE [LARGE SCALE GENOMIC DNA]</scope>
    <source>
        <strain evidence="2 3">SJQ22</strain>
    </source>
</reference>
<dbReference type="Proteomes" id="UP000273977">
    <property type="component" value="Unassembled WGS sequence"/>
</dbReference>
<dbReference type="InterPro" id="IPR016195">
    <property type="entry name" value="Pol/histidinol_Pase-like"/>
</dbReference>
<dbReference type="InterPro" id="IPR003141">
    <property type="entry name" value="Pol/His_phosphatase_N"/>
</dbReference>
<evidence type="ECO:0000259" key="1">
    <source>
        <dbReference type="SMART" id="SM00481"/>
    </source>
</evidence>
<dbReference type="GO" id="GO:0003824">
    <property type="term" value="F:catalytic activity"/>
    <property type="evidence" value="ECO:0007669"/>
    <property type="project" value="InterPro"/>
</dbReference>
<organism evidence="2 3">
    <name type="scientific">Aerococcus agrisoli</name>
    <dbReference type="NCBI Taxonomy" id="2487350"/>
    <lineage>
        <taxon>Bacteria</taxon>
        <taxon>Bacillati</taxon>
        <taxon>Bacillota</taxon>
        <taxon>Bacilli</taxon>
        <taxon>Lactobacillales</taxon>
        <taxon>Aerococcaceae</taxon>
        <taxon>Aerococcus</taxon>
    </lineage>
</organism>
<evidence type="ECO:0000313" key="3">
    <source>
        <dbReference type="Proteomes" id="UP000273977"/>
    </source>
</evidence>
<sequence>MAFAYFGYNDHKGVFTLRIDTHTHGKLAKNLPFSEQYTQNLFKEAKKRGVEALALTEHFNTQEFDKIYQYIHDKYERQGDTFLVEGVRVFPGLEIDILEGGHNLVIGNYEEVQALRQEILSISTVSDFLPAAKLFPLVKKYDVIFGAAHVYRKGCNNLNLDDSLIDMYDFFDLNGKDTGLMGPTNVDKIKQVAAQYGKPVLAGSDTHQYLQYGSVINDFKREFDTIADFRKEIASGDYELLVHPAIQEKIEGANLLKKALKELQKAGGSYDVQLVIE</sequence>
<dbReference type="Gene3D" id="3.20.20.140">
    <property type="entry name" value="Metal-dependent hydrolases"/>
    <property type="match status" value="1"/>
</dbReference>
<dbReference type="InterPro" id="IPR004013">
    <property type="entry name" value="PHP_dom"/>
</dbReference>
<dbReference type="AlphaFoldDB" id="A0A3N4GDE3"/>
<proteinExistence type="predicted"/>
<dbReference type="SMART" id="SM00481">
    <property type="entry name" value="POLIIIAc"/>
    <property type="match status" value="1"/>
</dbReference>
<dbReference type="Pfam" id="PF02811">
    <property type="entry name" value="PHP"/>
    <property type="match status" value="1"/>
</dbReference>
<comment type="caution">
    <text evidence="2">The sequence shown here is derived from an EMBL/GenBank/DDBJ whole genome shotgun (WGS) entry which is preliminary data.</text>
</comment>
<evidence type="ECO:0000313" key="2">
    <source>
        <dbReference type="EMBL" id="RPA60802.1"/>
    </source>
</evidence>
<dbReference type="SUPFAM" id="SSF89550">
    <property type="entry name" value="PHP domain-like"/>
    <property type="match status" value="1"/>
</dbReference>
<name>A0A3N4GDE3_9LACT</name>
<gene>
    <name evidence="2" type="ORF">EF384_03640</name>
</gene>
<feature type="domain" description="Polymerase/histidinol phosphatase N-terminal" evidence="1">
    <location>
        <begin position="19"/>
        <end position="99"/>
    </location>
</feature>
<dbReference type="EMBL" id="RKMG01000008">
    <property type="protein sequence ID" value="RPA60802.1"/>
    <property type="molecule type" value="Genomic_DNA"/>
</dbReference>